<organism evidence="3">
    <name type="scientific">Solanum chacoense</name>
    <name type="common">Chaco potato</name>
    <dbReference type="NCBI Taxonomy" id="4108"/>
    <lineage>
        <taxon>Eukaryota</taxon>
        <taxon>Viridiplantae</taxon>
        <taxon>Streptophyta</taxon>
        <taxon>Embryophyta</taxon>
        <taxon>Tracheophyta</taxon>
        <taxon>Spermatophyta</taxon>
        <taxon>Magnoliopsida</taxon>
        <taxon>eudicotyledons</taxon>
        <taxon>Gunneridae</taxon>
        <taxon>Pentapetalae</taxon>
        <taxon>asterids</taxon>
        <taxon>lamiids</taxon>
        <taxon>Solanales</taxon>
        <taxon>Solanaceae</taxon>
        <taxon>Solanoideae</taxon>
        <taxon>Solaneae</taxon>
        <taxon>Solanum</taxon>
    </lineage>
</organism>
<feature type="region of interest" description="Disordered" evidence="1">
    <location>
        <begin position="176"/>
        <end position="203"/>
    </location>
</feature>
<dbReference type="PANTHER" id="PTHR33882">
    <property type="entry name" value="PATHOGENIC TYPE III EFFECTOR AVIRULENCE FACTOR AVR AVRRPT-CLEAVAGE: CLEAVAGE SITE PROTEIN"/>
    <property type="match status" value="1"/>
</dbReference>
<evidence type="ECO:0000256" key="1">
    <source>
        <dbReference type="SAM" id="MobiDB-lite"/>
    </source>
</evidence>
<feature type="region of interest" description="Disordered" evidence="1">
    <location>
        <begin position="1"/>
        <end position="25"/>
    </location>
</feature>
<accession>A0A0V0I0I5</accession>
<dbReference type="EMBL" id="GEDG01012554">
    <property type="protein sequence ID" value="JAP26125.1"/>
    <property type="molecule type" value="Transcribed_RNA"/>
</dbReference>
<feature type="domain" description="RIN4 pathogenic type III effector avirulence factor Avr cleavage site" evidence="2">
    <location>
        <begin position="205"/>
        <end position="239"/>
    </location>
</feature>
<dbReference type="InterPro" id="IPR008700">
    <property type="entry name" value="TypeIII_avirulence_cleave"/>
</dbReference>
<dbReference type="Pfam" id="PF05627">
    <property type="entry name" value="AvrRpt-cleavage"/>
    <property type="match status" value="2"/>
</dbReference>
<dbReference type="AlphaFoldDB" id="A0A0V0I0I5"/>
<sequence>MENRKERNGPRKVPQFGAWDNNVGDGGNGGYTVEFSKARANKQHQPKNGLDARHELKNNKEFQHHEHKQGLDARHKEIQHYEHKHGLDARQGHGLKNNNNEIQHREHKHGLDAHHGHRLKNNNKEIQHHEHKHGLDARQGLKNDKEPMHQQHKNGLGTRHGLDNNQEFQHQSYKNGLGACHGLTNDQEFPGKKQEDPGNMKNGYRSVPQFGMWDQQAAGGGGAAASYTVEFSKARVNRKQHKTNDLLARPPSIDHEQEDLRKQHDDACMRKKNMLTYLNCCIRP</sequence>
<evidence type="ECO:0000259" key="2">
    <source>
        <dbReference type="Pfam" id="PF05627"/>
    </source>
</evidence>
<dbReference type="PANTHER" id="PTHR33882:SF19">
    <property type="entry name" value="RIN4 PATHOGENIC TYPE III EFFECTOR AVIRULENCE FACTOR AVR CLEAVAGE SITE DOMAIN-CONTAINING PROTEIN"/>
    <property type="match status" value="1"/>
</dbReference>
<protein>
    <submittedName>
        <fullName evidence="3">Putative GATA zinc finger domain-containing protein 14-like</fullName>
    </submittedName>
</protein>
<feature type="compositionally biased region" description="Basic and acidic residues" evidence="1">
    <location>
        <begin position="189"/>
        <end position="198"/>
    </location>
</feature>
<name>A0A0V0I0I5_SOLCH</name>
<proteinExistence type="predicted"/>
<reference evidence="3" key="1">
    <citation type="submission" date="2015-12" db="EMBL/GenBank/DDBJ databases">
        <title>Gene expression during late stages of embryo sac development: a critical building block for successful pollen-pistil interactions.</title>
        <authorList>
            <person name="Liu Y."/>
            <person name="Joly V."/>
            <person name="Sabar M."/>
            <person name="Matton D.P."/>
        </authorList>
    </citation>
    <scope>NUCLEOTIDE SEQUENCE</scope>
</reference>
<evidence type="ECO:0000313" key="3">
    <source>
        <dbReference type="EMBL" id="JAP26125.1"/>
    </source>
</evidence>
<feature type="domain" description="RIN4 pathogenic type III effector avirulence factor Avr cleavage site" evidence="2">
    <location>
        <begin position="9"/>
        <end position="43"/>
    </location>
</feature>